<evidence type="ECO:0000313" key="2">
    <source>
        <dbReference type="EMBL" id="QEY62522.1"/>
    </source>
</evidence>
<keyword evidence="2" id="KW-0238">DNA-binding</keyword>
<gene>
    <name evidence="2" type="ORF">FXN65_10705</name>
</gene>
<protein>
    <submittedName>
        <fullName evidence="2">DNA-binding protein</fullName>
    </submittedName>
</protein>
<dbReference type="InterPro" id="IPR014054">
    <property type="entry name" value="Phage_regulatory_Rha"/>
</dbReference>
<organism evidence="2 3">
    <name type="scientific">Metapseudomonas lalkuanensis</name>
    <dbReference type="NCBI Taxonomy" id="2604832"/>
    <lineage>
        <taxon>Bacteria</taxon>
        <taxon>Pseudomonadati</taxon>
        <taxon>Pseudomonadota</taxon>
        <taxon>Gammaproteobacteria</taxon>
        <taxon>Pseudomonadales</taxon>
        <taxon>Pseudomonadaceae</taxon>
        <taxon>Metapseudomonas</taxon>
    </lineage>
</organism>
<reference evidence="2 3" key="1">
    <citation type="submission" date="2019-08" db="EMBL/GenBank/DDBJ databases">
        <title>Whole-genome Sequencing of e-waste polymer degrading bacterium Pseudomonas sp. strain PE08.</title>
        <authorList>
            <person name="Kirdat K."/>
            <person name="Debbarma P."/>
            <person name="Narawade N."/>
            <person name="Suyal D."/>
            <person name="Thorat V."/>
            <person name="Shouche Y."/>
            <person name="Goel R."/>
            <person name="Yadav A."/>
        </authorList>
    </citation>
    <scope>NUCLEOTIDE SEQUENCE [LARGE SCALE GENOMIC DNA]</scope>
    <source>
        <strain evidence="2 3">PE08</strain>
    </source>
</reference>
<dbReference type="KEGG" id="plal:FXN65_10705"/>
<dbReference type="EMBL" id="CP043311">
    <property type="protein sequence ID" value="QEY62522.1"/>
    <property type="molecule type" value="Genomic_DNA"/>
</dbReference>
<dbReference type="InterPro" id="IPR005039">
    <property type="entry name" value="Ant_C"/>
</dbReference>
<keyword evidence="3" id="KW-1185">Reference proteome</keyword>
<dbReference type="Pfam" id="PF03374">
    <property type="entry name" value="ANT"/>
    <property type="match status" value="1"/>
</dbReference>
<name>A0A5J6QLK5_9GAMM</name>
<evidence type="ECO:0000313" key="3">
    <source>
        <dbReference type="Proteomes" id="UP000327179"/>
    </source>
</evidence>
<evidence type="ECO:0000259" key="1">
    <source>
        <dbReference type="Pfam" id="PF03374"/>
    </source>
</evidence>
<dbReference type="Proteomes" id="UP000327179">
    <property type="component" value="Chromosome"/>
</dbReference>
<feature type="domain" description="Antirepressor protein C-terminal" evidence="1">
    <location>
        <begin position="139"/>
        <end position="242"/>
    </location>
</feature>
<dbReference type="Pfam" id="PF09669">
    <property type="entry name" value="Phage_pRha"/>
    <property type="match status" value="1"/>
</dbReference>
<dbReference type="GO" id="GO:0003677">
    <property type="term" value="F:DNA binding"/>
    <property type="evidence" value="ECO:0007669"/>
    <property type="project" value="UniProtKB-KW"/>
</dbReference>
<proteinExistence type="predicted"/>
<dbReference type="RefSeq" id="WP_151133177.1">
    <property type="nucleotide sequence ID" value="NZ_CP043311.1"/>
</dbReference>
<sequence length="246" mass="27400">MHMQSTTINPAPRFPVSQNVARTRMTSREIAELVEKRHDNVKRTIEALVERGVIESPQIEEIPTSTKPAAVYVFAGERGKRDSIVVVAQLCPEFTARLVDRWQELEGLISAPAIPKTLPEALRLAADLAEQNNQLRVAVQEQAPKVEALDRIATARGTLCLTDAAKHLGVQRIKLIEWLRANRWIYRREGSAHWLAYQPRMASGLLEHKVTVIGTDEIGDQRLASQVRVTPKGLAKLAEKLAEGAL</sequence>
<accession>A0A5J6QLK5</accession>
<dbReference type="AlphaFoldDB" id="A0A5J6QLK5"/>